<protein>
    <recommendedName>
        <fullName evidence="4">Trafficking protein particle complex subunit 11 domain-containing protein</fullName>
    </recommendedName>
</protein>
<evidence type="ECO:0000256" key="1">
    <source>
        <dbReference type="SAM" id="MobiDB-lite"/>
    </source>
</evidence>
<feature type="region of interest" description="Disordered" evidence="1">
    <location>
        <begin position="576"/>
        <end position="601"/>
    </location>
</feature>
<proteinExistence type="predicted"/>
<keyword evidence="3" id="KW-1185">Reference proteome</keyword>
<dbReference type="EMBL" id="JAPFFF010000234">
    <property type="protein sequence ID" value="KAK8835112.1"/>
    <property type="molecule type" value="Genomic_DNA"/>
</dbReference>
<accession>A0ABR2GNZ1</accession>
<name>A0ABR2GNZ1_9EUKA</name>
<dbReference type="Proteomes" id="UP001470230">
    <property type="component" value="Unassembled WGS sequence"/>
</dbReference>
<feature type="compositionally biased region" description="Low complexity" evidence="1">
    <location>
        <begin position="584"/>
        <end position="601"/>
    </location>
</feature>
<evidence type="ECO:0000313" key="3">
    <source>
        <dbReference type="Proteomes" id="UP001470230"/>
    </source>
</evidence>
<comment type="caution">
    <text evidence="2">The sequence shown here is derived from an EMBL/GenBank/DDBJ whole genome shotgun (WGS) entry which is preliminary data.</text>
</comment>
<evidence type="ECO:0000313" key="2">
    <source>
        <dbReference type="EMBL" id="KAK8835112.1"/>
    </source>
</evidence>
<evidence type="ECO:0008006" key="4">
    <source>
        <dbReference type="Google" id="ProtNLM"/>
    </source>
</evidence>
<gene>
    <name evidence="2" type="ORF">M9Y10_018082</name>
</gene>
<sequence length="1034" mass="118594">MTFLEFLKRQIQPCVFCFPTPELIKKVPDYESIVNNAWENAQSALPFPIRCVFPPSNEKLAILQAELVSVRENNFNSLFNNQAELQSMELIREYFFRQEFCNRFFFPDIPIGILIISHGSGPPNISEIYNSFQNWVNPFISKLTKAKLLLPSRNIKDPIAKYLNSQCIPAYKKLAFEIEEFYKQQWKGIQQRVAAFFRMQDELYNSILYLKLYADLCLQRGQYNEASAAYQVIIANSGYIEFTYQAQFCISLCDILSGNITQKSLNYVLLIKRSKLPYNQYFTIMLTELFLRIYLGSTPSATFTKFPMPRMQREKESDILFRPFLFEQIAALSEKHYFPLYLSNSAQLYNSIGAIKMAALCYRASIECFNGIDWPNIFQPLTEKTIRVVNKTEMNSLDLIVNVLNSKSLPFSKRIADLITNTLRNPNFQRLNHIQSADQAKNQEQNPSLEQKPNQEQESNSYNPYPMDPQYELPFPCGFVRARITNFYVPGYPCVQIQEIADEWKQTLERMFGAYRRQTFFDYNSLSLFQCCVGEEASVDVYLKFHGEIEISGTYLLVSGNSSKSLEQIPIIVQHQDKRKPKMKSVNSALPSSSSFSFRSNSSNSTSSASLSSVNLPSYSSTSSPSKNAALSTSLSSNFLKTPTNSNFKIGLTSSKKIKKVQIKFVPKVAGVLEIYGIGFIWNDVCRLESPFKHLPWKIKVLEPSARVDFTFSEVFQKVVVGQYLSIEVIAKNSSIPLDSFSLLIKGDVEASLIDPEIEEIFGQSKMLPLAANEERKITIGARFRKEGKYKLILIFPYWSKNSPPPRYGLKIYDFKVYSAPQLKIEKTISGVQIFSPPDSWALGFSGNIPTIDQHLVVVDGRLCLLDFVSLDTKDDEENEFILPNFCKKFIVKDEEEENRSRKKNRNKKLFFWYQNHYGIVQTQIECPETPVSIVLTKEGQLYCFYISNISGGKLENLSLSFGESLNSNSNDEYVYEIALSGLSKKVIQSLDINQTVVFKTHIFLFESHTSLPILLSIGNRKYSFYVYLMKDQF</sequence>
<organism evidence="2 3">
    <name type="scientific">Tritrichomonas musculus</name>
    <dbReference type="NCBI Taxonomy" id="1915356"/>
    <lineage>
        <taxon>Eukaryota</taxon>
        <taxon>Metamonada</taxon>
        <taxon>Parabasalia</taxon>
        <taxon>Tritrichomonadida</taxon>
        <taxon>Tritrichomonadidae</taxon>
        <taxon>Tritrichomonas</taxon>
    </lineage>
</organism>
<feature type="compositionally biased region" description="Polar residues" evidence="1">
    <location>
        <begin position="439"/>
        <end position="463"/>
    </location>
</feature>
<feature type="region of interest" description="Disordered" evidence="1">
    <location>
        <begin position="439"/>
        <end position="465"/>
    </location>
</feature>
<reference evidence="2 3" key="1">
    <citation type="submission" date="2024-04" db="EMBL/GenBank/DDBJ databases">
        <title>Tritrichomonas musculus Genome.</title>
        <authorList>
            <person name="Alves-Ferreira E."/>
            <person name="Grigg M."/>
            <person name="Lorenzi H."/>
            <person name="Galac M."/>
        </authorList>
    </citation>
    <scope>NUCLEOTIDE SEQUENCE [LARGE SCALE GENOMIC DNA]</scope>
    <source>
        <strain evidence="2 3">EAF2021</strain>
    </source>
</reference>